<dbReference type="AlphaFoldDB" id="A0A256J193"/>
<accession>A0A256J193</accession>
<name>A0A256J193_HALEZ</name>
<protein>
    <submittedName>
        <fullName evidence="2">Uncharacterized protein</fullName>
    </submittedName>
</protein>
<gene>
    <name evidence="2" type="ORF">DJ83_05245</name>
</gene>
<feature type="region of interest" description="Disordered" evidence="1">
    <location>
        <begin position="1"/>
        <end position="133"/>
    </location>
</feature>
<proteinExistence type="predicted"/>
<dbReference type="RefSeq" id="WP_176450658.1">
    <property type="nucleotide sequence ID" value="NZ_NHOW01000060.1"/>
</dbReference>
<organism evidence="2 3">
    <name type="scientific">Halorubrum ezzemoulense</name>
    <name type="common">Halorubrum chaoviator</name>
    <dbReference type="NCBI Taxonomy" id="337243"/>
    <lineage>
        <taxon>Archaea</taxon>
        <taxon>Methanobacteriati</taxon>
        <taxon>Methanobacteriota</taxon>
        <taxon>Stenosarchaea group</taxon>
        <taxon>Halobacteria</taxon>
        <taxon>Halobacteriales</taxon>
        <taxon>Haloferacaceae</taxon>
        <taxon>Halorubrum</taxon>
    </lineage>
</organism>
<sequence>GRPVAERLVRHEDRDPAVERLGELGGRQPSAGAYSSSQSPERSARVLFASQTTTDEARSATGITHRGPLGATARPAAAWRHSSRSVGAALDSRIDSESRLGSTKNGWTVVRSSTSETAVSTDRSARRRSASMK</sequence>
<dbReference type="Proteomes" id="UP000216409">
    <property type="component" value="Unassembled WGS sequence"/>
</dbReference>
<dbReference type="EMBL" id="NHOW01000060">
    <property type="protein sequence ID" value="OYR62443.1"/>
    <property type="molecule type" value="Genomic_DNA"/>
</dbReference>
<evidence type="ECO:0000313" key="2">
    <source>
        <dbReference type="EMBL" id="OYR62443.1"/>
    </source>
</evidence>
<reference evidence="2 3" key="1">
    <citation type="journal article" date="2014" name="Front. Microbiol.">
        <title>Population and genomic analysis of the genus Halorubrum.</title>
        <authorList>
            <person name="Fullmer M.S."/>
            <person name="Soucy S.M."/>
            <person name="Swithers K.S."/>
            <person name="Makkay A.M."/>
            <person name="Wheeler R."/>
            <person name="Ventosa A."/>
            <person name="Gogarten J.P."/>
            <person name="Papke R.T."/>
        </authorList>
    </citation>
    <scope>NUCLEOTIDE SEQUENCE [LARGE SCALE GENOMIC DNA]</scope>
    <source>
        <strain evidence="2 3">LD3</strain>
    </source>
</reference>
<comment type="caution">
    <text evidence="2">The sequence shown here is derived from an EMBL/GenBank/DDBJ whole genome shotgun (WGS) entry which is preliminary data.</text>
</comment>
<evidence type="ECO:0000256" key="1">
    <source>
        <dbReference type="SAM" id="MobiDB-lite"/>
    </source>
</evidence>
<feature type="non-terminal residue" evidence="2">
    <location>
        <position position="1"/>
    </location>
</feature>
<feature type="compositionally biased region" description="Polar residues" evidence="1">
    <location>
        <begin position="99"/>
        <end position="122"/>
    </location>
</feature>
<evidence type="ECO:0000313" key="3">
    <source>
        <dbReference type="Proteomes" id="UP000216409"/>
    </source>
</evidence>
<feature type="compositionally biased region" description="Basic and acidic residues" evidence="1">
    <location>
        <begin position="1"/>
        <end position="22"/>
    </location>
</feature>